<dbReference type="PANTHER" id="PTHR30408:SF12">
    <property type="entry name" value="TYPE I RESTRICTION ENZYME MJAVIII SPECIFICITY SUBUNIT"/>
    <property type="match status" value="1"/>
</dbReference>
<dbReference type="EMBL" id="CP006939">
    <property type="protein sequence ID" value="AHC16002.1"/>
    <property type="molecule type" value="Genomic_DNA"/>
</dbReference>
<dbReference type="Pfam" id="PF01420">
    <property type="entry name" value="Methylase_S"/>
    <property type="match status" value="2"/>
</dbReference>
<reference evidence="5 6" key="1">
    <citation type="journal article" date="2015" name="Stand. Genomic Sci.">
        <title>Complete genome sequence and description of Salinispira pacifica gen. nov., sp. nov., a novel spirochaete isolated form a hypersaline microbial mat.</title>
        <authorList>
            <person name="Ben Hania W."/>
            <person name="Joseph M."/>
            <person name="Schumann P."/>
            <person name="Bunk B."/>
            <person name="Fiebig A."/>
            <person name="Sproer C."/>
            <person name="Klenk H.P."/>
            <person name="Fardeau M.L."/>
            <person name="Spring S."/>
        </authorList>
    </citation>
    <scope>NUCLEOTIDE SEQUENCE [LARGE SCALE GENOMIC DNA]</scope>
    <source>
        <strain evidence="5 6">L21-RPul-D2</strain>
    </source>
</reference>
<dbReference type="eggNOG" id="COG0732">
    <property type="taxonomic scope" value="Bacteria"/>
</dbReference>
<dbReference type="STRING" id="1307761.L21SP2_2650"/>
<dbReference type="InterPro" id="IPR000055">
    <property type="entry name" value="Restrct_endonuc_typeI_TRD"/>
</dbReference>
<dbReference type="AlphaFoldDB" id="V5WJL6"/>
<dbReference type="SUPFAM" id="SSF116734">
    <property type="entry name" value="DNA methylase specificity domain"/>
    <property type="match status" value="2"/>
</dbReference>
<dbReference type="OrthoDB" id="9811611at2"/>
<dbReference type="PATRIC" id="fig|1307761.3.peg.2640"/>
<dbReference type="Proteomes" id="UP000018680">
    <property type="component" value="Chromosome"/>
</dbReference>
<dbReference type="GO" id="GO:0009307">
    <property type="term" value="P:DNA restriction-modification system"/>
    <property type="evidence" value="ECO:0007669"/>
    <property type="project" value="UniProtKB-KW"/>
</dbReference>
<feature type="domain" description="Type I restriction modification DNA specificity" evidence="4">
    <location>
        <begin position="13"/>
        <end position="171"/>
    </location>
</feature>
<dbReference type="PANTHER" id="PTHR30408">
    <property type="entry name" value="TYPE-1 RESTRICTION ENZYME ECOKI SPECIFICITY PROTEIN"/>
    <property type="match status" value="1"/>
</dbReference>
<feature type="domain" description="Type I restriction modification DNA specificity" evidence="4">
    <location>
        <begin position="210"/>
        <end position="369"/>
    </location>
</feature>
<keyword evidence="5" id="KW-0378">Hydrolase</keyword>
<dbReference type="REBASE" id="75935">
    <property type="entry name" value="S.SpaD2II"/>
</dbReference>
<dbReference type="RefSeq" id="WP_024268903.1">
    <property type="nucleotide sequence ID" value="NC_023035.1"/>
</dbReference>
<keyword evidence="2" id="KW-0680">Restriction system</keyword>
<evidence type="ECO:0000256" key="3">
    <source>
        <dbReference type="ARBA" id="ARBA00023125"/>
    </source>
</evidence>
<dbReference type="KEGG" id="slr:L21SP2_2650"/>
<keyword evidence="6" id="KW-1185">Reference proteome</keyword>
<evidence type="ECO:0000259" key="4">
    <source>
        <dbReference type="Pfam" id="PF01420"/>
    </source>
</evidence>
<gene>
    <name evidence="5" type="ORF">L21SP2_2650</name>
</gene>
<dbReference type="InterPro" id="IPR052021">
    <property type="entry name" value="Type-I_RS_S_subunit"/>
</dbReference>
<dbReference type="HOGENOM" id="CLU_021095_10_5_12"/>
<dbReference type="InterPro" id="IPR044946">
    <property type="entry name" value="Restrct_endonuc_typeI_TRD_sf"/>
</dbReference>
<evidence type="ECO:0000313" key="5">
    <source>
        <dbReference type="EMBL" id="AHC16002.1"/>
    </source>
</evidence>
<sequence length="395" mass="44295">MAIELSEKQIKVGWQIVKFGEIAKEVKSTTKDPAEDGLEFYVGLEHLDPQSLRIARKGIIAEDNPSFTRRFSAGQILFGKRRCYQKKAAVADFEGICSCDIIVMDAIPKKIIPELLPFIIQSDAFFDWAEKTSSGSLSPRTKWKSLAEFEFPLPPIERQKEILEVLEKVEDNYGKNIRLVERINLFKEIISNKLLNDPISIYQDETVIECSLGDVLEKIVGGGTPRRTVTKYWNGKIPWVTVKDLKGVRLSASLESITEEGLNNSATNLIPEATPIVATRIGVGKAAIFDKPITINQDLKALFPKDVLLSEYLLYWLVSKESYFDSVGKGTTVKGINLELLRSTPFVLPSANAQKKSIDLLKSIEGIEQVTLKKLRQLLHTRRSYFSFAISGGVQ</sequence>
<dbReference type="GO" id="GO:0003677">
    <property type="term" value="F:DNA binding"/>
    <property type="evidence" value="ECO:0007669"/>
    <property type="project" value="UniProtKB-KW"/>
</dbReference>
<proteinExistence type="inferred from homology"/>
<organism evidence="5 6">
    <name type="scientific">Salinispira pacifica</name>
    <dbReference type="NCBI Taxonomy" id="1307761"/>
    <lineage>
        <taxon>Bacteria</taxon>
        <taxon>Pseudomonadati</taxon>
        <taxon>Spirochaetota</taxon>
        <taxon>Spirochaetia</taxon>
        <taxon>Spirochaetales</taxon>
        <taxon>Spirochaetaceae</taxon>
        <taxon>Salinispira</taxon>
    </lineage>
</organism>
<keyword evidence="3" id="KW-0238">DNA-binding</keyword>
<protein>
    <submittedName>
        <fullName evidence="5">Type I restriction-modification system, specificity subunit S</fullName>
        <ecNumber evidence="5">3.1.21.3</ecNumber>
    </submittedName>
</protein>
<dbReference type="CDD" id="cd17285">
    <property type="entry name" value="RMtype1_S_Csp16704I_TRD2-CR2_like"/>
    <property type="match status" value="1"/>
</dbReference>
<dbReference type="GO" id="GO:0009035">
    <property type="term" value="F:type I site-specific deoxyribonuclease activity"/>
    <property type="evidence" value="ECO:0007669"/>
    <property type="project" value="UniProtKB-EC"/>
</dbReference>
<evidence type="ECO:0000256" key="2">
    <source>
        <dbReference type="ARBA" id="ARBA00022747"/>
    </source>
</evidence>
<comment type="similarity">
    <text evidence="1">Belongs to the type-I restriction system S methylase family.</text>
</comment>
<accession>V5WJL6</accession>
<dbReference type="EC" id="3.1.21.3" evidence="5"/>
<dbReference type="Gene3D" id="3.90.220.20">
    <property type="entry name" value="DNA methylase specificity domains"/>
    <property type="match status" value="2"/>
</dbReference>
<evidence type="ECO:0000313" key="6">
    <source>
        <dbReference type="Proteomes" id="UP000018680"/>
    </source>
</evidence>
<name>V5WJL6_9SPIO</name>
<evidence type="ECO:0000256" key="1">
    <source>
        <dbReference type="ARBA" id="ARBA00010923"/>
    </source>
</evidence>